<evidence type="ECO:0000256" key="1">
    <source>
        <dbReference type="SAM" id="MobiDB-lite"/>
    </source>
</evidence>
<evidence type="ECO:0000313" key="3">
    <source>
        <dbReference type="Proteomes" id="UP001187415"/>
    </source>
</evidence>
<accession>A0AA88NSK4</accession>
<dbReference type="EMBL" id="JAUPFM010000001">
    <property type="protein sequence ID" value="KAK2863444.1"/>
    <property type="molecule type" value="Genomic_DNA"/>
</dbReference>
<evidence type="ECO:0000313" key="2">
    <source>
        <dbReference type="EMBL" id="KAK2863444.1"/>
    </source>
</evidence>
<keyword evidence="3" id="KW-1185">Reference proteome</keyword>
<feature type="region of interest" description="Disordered" evidence="1">
    <location>
        <begin position="1"/>
        <end position="94"/>
    </location>
</feature>
<reference evidence="2" key="1">
    <citation type="submission" date="2023-07" db="EMBL/GenBank/DDBJ databases">
        <title>Chromosome-level Genome Assembly of Striped Snakehead (Channa striata).</title>
        <authorList>
            <person name="Liu H."/>
        </authorList>
    </citation>
    <scope>NUCLEOTIDE SEQUENCE</scope>
    <source>
        <strain evidence="2">Gz</strain>
        <tissue evidence="2">Muscle</tissue>
    </source>
</reference>
<feature type="region of interest" description="Disordered" evidence="1">
    <location>
        <begin position="127"/>
        <end position="149"/>
    </location>
</feature>
<feature type="compositionally biased region" description="Polar residues" evidence="1">
    <location>
        <begin position="38"/>
        <end position="50"/>
    </location>
</feature>
<proteinExistence type="predicted"/>
<sequence length="149" mass="16659">MDPIDQDHIELKQETIHEDHNTTGMKEEPNQDPEYGSNEASGSSDQQIQSGELMDPIDQDQIELKQETIHEDHNTTGMKEEQDQDPSTEQRGLGFQRSAGVSVLLLSGLIVCAERPADASMKMVQDVEGVRGSDEDYDDITNVTTEHEF</sequence>
<comment type="caution">
    <text evidence="2">The sequence shown here is derived from an EMBL/GenBank/DDBJ whole genome shotgun (WGS) entry which is preliminary data.</text>
</comment>
<protein>
    <submittedName>
        <fullName evidence="2">Uncharacterized protein</fullName>
    </submittedName>
</protein>
<feature type="compositionally biased region" description="Basic and acidic residues" evidence="1">
    <location>
        <begin position="1"/>
        <end position="29"/>
    </location>
</feature>
<name>A0AA88NSK4_CHASR</name>
<organism evidence="2 3">
    <name type="scientific">Channa striata</name>
    <name type="common">Snakehead murrel</name>
    <name type="synonym">Ophicephalus striatus</name>
    <dbReference type="NCBI Taxonomy" id="64152"/>
    <lineage>
        <taxon>Eukaryota</taxon>
        <taxon>Metazoa</taxon>
        <taxon>Chordata</taxon>
        <taxon>Craniata</taxon>
        <taxon>Vertebrata</taxon>
        <taxon>Euteleostomi</taxon>
        <taxon>Actinopterygii</taxon>
        <taxon>Neopterygii</taxon>
        <taxon>Teleostei</taxon>
        <taxon>Neoteleostei</taxon>
        <taxon>Acanthomorphata</taxon>
        <taxon>Anabantaria</taxon>
        <taxon>Anabantiformes</taxon>
        <taxon>Channoidei</taxon>
        <taxon>Channidae</taxon>
        <taxon>Channa</taxon>
    </lineage>
</organism>
<feature type="compositionally biased region" description="Basic and acidic residues" evidence="1">
    <location>
        <begin position="62"/>
        <end position="81"/>
    </location>
</feature>
<gene>
    <name evidence="2" type="ORF">Q5P01_002977</name>
</gene>
<dbReference type="AlphaFoldDB" id="A0AA88NSK4"/>
<dbReference type="Proteomes" id="UP001187415">
    <property type="component" value="Unassembled WGS sequence"/>
</dbReference>